<dbReference type="AlphaFoldDB" id="A0A0F9HFU9"/>
<protein>
    <submittedName>
        <fullName evidence="1">Uncharacterized protein</fullName>
    </submittedName>
</protein>
<comment type="caution">
    <text evidence="1">The sequence shown here is derived from an EMBL/GenBank/DDBJ whole genome shotgun (WGS) entry which is preliminary data.</text>
</comment>
<name>A0A0F9HFU9_9ZZZZ</name>
<organism evidence="1">
    <name type="scientific">marine sediment metagenome</name>
    <dbReference type="NCBI Taxonomy" id="412755"/>
    <lineage>
        <taxon>unclassified sequences</taxon>
        <taxon>metagenomes</taxon>
        <taxon>ecological metagenomes</taxon>
    </lineage>
</organism>
<reference evidence="1" key="1">
    <citation type="journal article" date="2015" name="Nature">
        <title>Complex archaea that bridge the gap between prokaryotes and eukaryotes.</title>
        <authorList>
            <person name="Spang A."/>
            <person name="Saw J.H."/>
            <person name="Jorgensen S.L."/>
            <person name="Zaremba-Niedzwiedzka K."/>
            <person name="Martijn J."/>
            <person name="Lind A.E."/>
            <person name="van Eijk R."/>
            <person name="Schleper C."/>
            <person name="Guy L."/>
            <person name="Ettema T.J."/>
        </authorList>
    </citation>
    <scope>NUCLEOTIDE SEQUENCE</scope>
</reference>
<gene>
    <name evidence="1" type="ORF">LCGC14_1710580</name>
</gene>
<proteinExistence type="predicted"/>
<evidence type="ECO:0000313" key="1">
    <source>
        <dbReference type="EMBL" id="KKM13997.1"/>
    </source>
</evidence>
<sequence length="183" mass="21209">MKGDQFEYLMPHRSTGYIVGARFWKVKQYVEATRFMPMLSQGENEPLQTHDNSTFQLRSIIADYKWPKDKPATADTPIREKICGRPFDRSDLGIFAFTVRELGRRMLDPAWAAHMGDVIGLVALWGDVIEHYRGYRASHAYPLCLSSRFVAEAYKVPYLTTMEWQEYLNSNKGKHLNDPTTLR</sequence>
<accession>A0A0F9HFU9</accession>
<dbReference type="EMBL" id="LAZR01015250">
    <property type="protein sequence ID" value="KKM13997.1"/>
    <property type="molecule type" value="Genomic_DNA"/>
</dbReference>